<dbReference type="GO" id="GO:0005829">
    <property type="term" value="C:cytosol"/>
    <property type="evidence" value="ECO:0007669"/>
    <property type="project" value="TreeGrafter"/>
</dbReference>
<dbReference type="PROSITE" id="PS00012">
    <property type="entry name" value="PHOSPHOPANTETHEINE"/>
    <property type="match status" value="1"/>
</dbReference>
<dbReference type="InterPro" id="IPR000873">
    <property type="entry name" value="AMP-dep_synth/lig_dom"/>
</dbReference>
<dbReference type="Gene3D" id="2.30.38.10">
    <property type="entry name" value="Luciferase, Domain 3"/>
    <property type="match status" value="1"/>
</dbReference>
<dbReference type="FunFam" id="3.40.50.980:FF:000001">
    <property type="entry name" value="Non-ribosomal peptide synthetase"/>
    <property type="match status" value="1"/>
</dbReference>
<name>A0A6J4LS51_9BACT</name>
<proteinExistence type="predicted"/>
<dbReference type="SUPFAM" id="SSF52777">
    <property type="entry name" value="CoA-dependent acyltransferases"/>
    <property type="match status" value="1"/>
</dbReference>
<dbReference type="SUPFAM" id="SSF47336">
    <property type="entry name" value="ACP-like"/>
    <property type="match status" value="1"/>
</dbReference>
<evidence type="ECO:0000256" key="1">
    <source>
        <dbReference type="ARBA" id="ARBA00001957"/>
    </source>
</evidence>
<dbReference type="NCBIfam" id="TIGR01733">
    <property type="entry name" value="AA-adenyl-dom"/>
    <property type="match status" value="1"/>
</dbReference>
<dbReference type="PROSITE" id="PS00455">
    <property type="entry name" value="AMP_BINDING"/>
    <property type="match status" value="1"/>
</dbReference>
<gene>
    <name evidence="5" type="ORF">AVDCRST_MAG89-2567</name>
</gene>
<dbReference type="CDD" id="cd05930">
    <property type="entry name" value="A_NRPS"/>
    <property type="match status" value="1"/>
</dbReference>
<dbReference type="FunFam" id="2.30.38.10:FF:000001">
    <property type="entry name" value="Non-ribosomal peptide synthetase PvdI"/>
    <property type="match status" value="1"/>
</dbReference>
<dbReference type="EMBL" id="CADCTV010000537">
    <property type="protein sequence ID" value="CAA9339965.1"/>
    <property type="molecule type" value="Genomic_DNA"/>
</dbReference>
<evidence type="ECO:0000256" key="3">
    <source>
        <dbReference type="ARBA" id="ARBA00022553"/>
    </source>
</evidence>
<dbReference type="InterPro" id="IPR001242">
    <property type="entry name" value="Condensation_dom"/>
</dbReference>
<dbReference type="PANTHER" id="PTHR45527:SF1">
    <property type="entry name" value="FATTY ACID SYNTHASE"/>
    <property type="match status" value="1"/>
</dbReference>
<dbReference type="Gene3D" id="3.30.559.30">
    <property type="entry name" value="Nonribosomal peptide synthetase, condensation domain"/>
    <property type="match status" value="1"/>
</dbReference>
<dbReference type="GO" id="GO:0003824">
    <property type="term" value="F:catalytic activity"/>
    <property type="evidence" value="ECO:0007669"/>
    <property type="project" value="InterPro"/>
</dbReference>
<dbReference type="Pfam" id="PF13193">
    <property type="entry name" value="AMP-binding_C"/>
    <property type="match status" value="1"/>
</dbReference>
<dbReference type="InterPro" id="IPR036736">
    <property type="entry name" value="ACP-like_sf"/>
</dbReference>
<dbReference type="Gene3D" id="3.40.50.980">
    <property type="match status" value="2"/>
</dbReference>
<sequence>SKYAGSDDVVVGSPIAGRTRNEVEELIGFFVNTLVLRADLSGDPSFREVLRRAREFTLGAYEHQEVPFERLVAELQPERSLSHSPLFQVVFALENAGDGGAALPGLSVSGVGASMGAAKFDLSLTLSATAQGLRGALNYSTDLFERGTALRMLSHLERVLEQVAADADVRLSRLELLGGVERSLVLEEWNRTAAEVPADQCIHELFGEQAARTPGAVALVFEGAELTYGELDTRANRLANYLVRLGVGPEARVGLCVERSPEMVVAVLAVLKAGGAYVPLDPAYPADRLSFMLHDAAVPVLLTHSSLEQRLPAHPGRVVLLDVEANAIAREPAHAPESRVAAQNLAYVIYTSGSTGRPKGAAIPHGGLARYLAWAGATYGAGNGRGAPVHSSLSFDLTVTSLFVPLLAGEAIVLAPDEGGEALASVLRSSGPFGFVKITPAHLSLLLEQLAPGEAARATSRFVVGGESLPGEVVARWAQVAPEVSITNEYGPTETVVGCCIHTLKARETTAGPVPIGRPSPGTVLYALDGRMSPCPIGVPGELFVGGGQLGRGYLARPALTAERFVPDPFSAQPGARLYRTGDLARWRADGNLEFMGRLDEQVKIRGFRIELEEVEGAVAAHAAVREARVVVREDQPGERRLVAYVVGDADAEALRAHVRRSLPEYMVPAAFVFLDALPLTTNGKLDRKALPAPEYAAGADRYVAPRTAGEEALAGIWGEVLRLERVGAEESFFELGGHSLLAIRLIERMR</sequence>
<feature type="domain" description="Carrier" evidence="4">
    <location>
        <begin position="705"/>
        <end position="751"/>
    </location>
</feature>
<reference evidence="5" key="1">
    <citation type="submission" date="2020-02" db="EMBL/GenBank/DDBJ databases">
        <authorList>
            <person name="Meier V. D."/>
        </authorList>
    </citation>
    <scope>NUCLEOTIDE SEQUENCE</scope>
    <source>
        <strain evidence="5">AVDCRST_MAG89</strain>
    </source>
</reference>
<dbReference type="Pfam" id="PF00668">
    <property type="entry name" value="Condensation"/>
    <property type="match status" value="1"/>
</dbReference>
<evidence type="ECO:0000313" key="5">
    <source>
        <dbReference type="EMBL" id="CAA9339965.1"/>
    </source>
</evidence>
<dbReference type="InterPro" id="IPR006162">
    <property type="entry name" value="Ppantetheine_attach_site"/>
</dbReference>
<evidence type="ECO:0000256" key="2">
    <source>
        <dbReference type="ARBA" id="ARBA00022450"/>
    </source>
</evidence>
<protein>
    <submittedName>
        <fullName evidence="5">Polyketide synthase modules and related proteins</fullName>
    </submittedName>
</protein>
<dbReference type="InterPro" id="IPR009081">
    <property type="entry name" value="PP-bd_ACP"/>
</dbReference>
<dbReference type="FunFam" id="3.30.300.30:FF:000010">
    <property type="entry name" value="Enterobactin synthetase component F"/>
    <property type="match status" value="1"/>
</dbReference>
<keyword evidence="3" id="KW-0597">Phosphoprotein</keyword>
<dbReference type="GO" id="GO:0044550">
    <property type="term" value="P:secondary metabolite biosynthetic process"/>
    <property type="evidence" value="ECO:0007669"/>
    <property type="project" value="UniProtKB-ARBA"/>
</dbReference>
<dbReference type="GO" id="GO:0043041">
    <property type="term" value="P:amino acid activation for nonribosomal peptide biosynthetic process"/>
    <property type="evidence" value="ECO:0007669"/>
    <property type="project" value="TreeGrafter"/>
</dbReference>
<dbReference type="InterPro" id="IPR029058">
    <property type="entry name" value="AB_hydrolase_fold"/>
</dbReference>
<dbReference type="InterPro" id="IPR010071">
    <property type="entry name" value="AA_adenyl_dom"/>
</dbReference>
<feature type="non-terminal residue" evidence="5">
    <location>
        <position position="1"/>
    </location>
</feature>
<dbReference type="Gene3D" id="3.40.50.1820">
    <property type="entry name" value="alpha/beta hydrolase"/>
    <property type="match status" value="1"/>
</dbReference>
<dbReference type="PANTHER" id="PTHR45527">
    <property type="entry name" value="NONRIBOSOMAL PEPTIDE SYNTHETASE"/>
    <property type="match status" value="1"/>
</dbReference>
<dbReference type="PROSITE" id="PS50075">
    <property type="entry name" value="CARRIER"/>
    <property type="match status" value="1"/>
</dbReference>
<accession>A0A6J4LS51</accession>
<dbReference type="Pfam" id="PF00501">
    <property type="entry name" value="AMP-binding"/>
    <property type="match status" value="1"/>
</dbReference>
<dbReference type="Pfam" id="PF00550">
    <property type="entry name" value="PP-binding"/>
    <property type="match status" value="1"/>
</dbReference>
<dbReference type="AlphaFoldDB" id="A0A6J4LS51"/>
<feature type="non-terminal residue" evidence="5">
    <location>
        <position position="751"/>
    </location>
</feature>
<keyword evidence="2" id="KW-0596">Phosphopantetheine</keyword>
<dbReference type="SUPFAM" id="SSF56801">
    <property type="entry name" value="Acetyl-CoA synthetase-like"/>
    <property type="match status" value="1"/>
</dbReference>
<dbReference type="Gene3D" id="3.30.300.30">
    <property type="match status" value="1"/>
</dbReference>
<comment type="cofactor">
    <cofactor evidence="1">
        <name>pantetheine 4'-phosphate</name>
        <dbReference type="ChEBI" id="CHEBI:47942"/>
    </cofactor>
</comment>
<organism evidence="5">
    <name type="scientific">uncultured Gemmatimonadota bacterium</name>
    <dbReference type="NCBI Taxonomy" id="203437"/>
    <lineage>
        <taxon>Bacteria</taxon>
        <taxon>Pseudomonadati</taxon>
        <taxon>Gemmatimonadota</taxon>
        <taxon>environmental samples</taxon>
    </lineage>
</organism>
<dbReference type="GO" id="GO:0031177">
    <property type="term" value="F:phosphopantetheine binding"/>
    <property type="evidence" value="ECO:0007669"/>
    <property type="project" value="TreeGrafter"/>
</dbReference>
<evidence type="ECO:0000259" key="4">
    <source>
        <dbReference type="PROSITE" id="PS50075"/>
    </source>
</evidence>
<dbReference type="InterPro" id="IPR025110">
    <property type="entry name" value="AMP-bd_C"/>
</dbReference>
<dbReference type="InterPro" id="IPR045851">
    <property type="entry name" value="AMP-bd_C_sf"/>
</dbReference>
<dbReference type="FunFam" id="3.40.50.12780:FF:000012">
    <property type="entry name" value="Non-ribosomal peptide synthetase"/>
    <property type="match status" value="1"/>
</dbReference>
<dbReference type="InterPro" id="IPR020845">
    <property type="entry name" value="AMP-binding_CS"/>
</dbReference>